<protein>
    <submittedName>
        <fullName evidence="2">Uncharacterized protein</fullName>
    </submittedName>
</protein>
<accession>A0A821DMP9</accession>
<dbReference type="AlphaFoldDB" id="A0A821DMP9"/>
<evidence type="ECO:0000313" key="3">
    <source>
        <dbReference type="Proteomes" id="UP000663851"/>
    </source>
</evidence>
<reference evidence="2" key="1">
    <citation type="submission" date="2021-02" db="EMBL/GenBank/DDBJ databases">
        <authorList>
            <person name="Nowell W R."/>
        </authorList>
    </citation>
    <scope>NUCLEOTIDE SEQUENCE</scope>
</reference>
<sequence length="24" mass="2578">CPGVLHREHISSRGGARNSETSIN</sequence>
<dbReference type="Proteomes" id="UP000663851">
    <property type="component" value="Unassembled WGS sequence"/>
</dbReference>
<comment type="caution">
    <text evidence="2">The sequence shown here is derived from an EMBL/GenBank/DDBJ whole genome shotgun (WGS) entry which is preliminary data.</text>
</comment>
<dbReference type="EMBL" id="CAJOBO010016046">
    <property type="protein sequence ID" value="CAF4623664.1"/>
    <property type="molecule type" value="Genomic_DNA"/>
</dbReference>
<feature type="non-terminal residue" evidence="2">
    <location>
        <position position="1"/>
    </location>
</feature>
<evidence type="ECO:0000313" key="2">
    <source>
        <dbReference type="EMBL" id="CAF4623664.1"/>
    </source>
</evidence>
<organism evidence="2 3">
    <name type="scientific">Rotaria socialis</name>
    <dbReference type="NCBI Taxonomy" id="392032"/>
    <lineage>
        <taxon>Eukaryota</taxon>
        <taxon>Metazoa</taxon>
        <taxon>Spiralia</taxon>
        <taxon>Gnathifera</taxon>
        <taxon>Rotifera</taxon>
        <taxon>Eurotatoria</taxon>
        <taxon>Bdelloidea</taxon>
        <taxon>Philodinida</taxon>
        <taxon>Philodinidae</taxon>
        <taxon>Rotaria</taxon>
    </lineage>
</organism>
<feature type="compositionally biased region" description="Basic and acidic residues" evidence="1">
    <location>
        <begin position="1"/>
        <end position="11"/>
    </location>
</feature>
<evidence type="ECO:0000256" key="1">
    <source>
        <dbReference type="SAM" id="MobiDB-lite"/>
    </source>
</evidence>
<gene>
    <name evidence="2" type="ORF">HFQ381_LOCUS34451</name>
</gene>
<proteinExistence type="predicted"/>
<feature type="region of interest" description="Disordered" evidence="1">
    <location>
        <begin position="1"/>
        <end position="24"/>
    </location>
</feature>
<name>A0A821DMP9_9BILA</name>